<dbReference type="PROSITE" id="PS00678">
    <property type="entry name" value="WD_REPEATS_1"/>
    <property type="match status" value="1"/>
</dbReference>
<dbReference type="AlphaFoldDB" id="U4LPI2"/>
<dbReference type="PANTHER" id="PTHR19856:SF0">
    <property type="entry name" value="WD REPEAT-CONTAINING PROTEIN 1"/>
    <property type="match status" value="1"/>
</dbReference>
<dbReference type="PROSITE" id="PS50082">
    <property type="entry name" value="WD_REPEATS_2"/>
    <property type="match status" value="4"/>
</dbReference>
<feature type="repeat" description="WD" evidence="3">
    <location>
        <begin position="232"/>
        <end position="274"/>
    </location>
</feature>
<name>U4LPI2_PYROM</name>
<dbReference type="OrthoDB" id="2306at2759"/>
<evidence type="ECO:0000313" key="6">
    <source>
        <dbReference type="Proteomes" id="UP000018144"/>
    </source>
</evidence>
<feature type="region of interest" description="Disordered" evidence="4">
    <location>
        <begin position="1"/>
        <end position="23"/>
    </location>
</feature>
<dbReference type="PROSITE" id="PS50294">
    <property type="entry name" value="WD_REPEATS_REGION"/>
    <property type="match status" value="4"/>
</dbReference>
<protein>
    <submittedName>
        <fullName evidence="5">Similar to Uncharacterized WD repeat-containing protein C9G1.05 acc. no. O14301</fullName>
    </submittedName>
</protein>
<dbReference type="EMBL" id="HF936132">
    <property type="protein sequence ID" value="CCX33487.1"/>
    <property type="molecule type" value="Genomic_DNA"/>
</dbReference>
<dbReference type="OMA" id="FYQGPPF"/>
<dbReference type="InterPro" id="IPR001680">
    <property type="entry name" value="WD40_rpt"/>
</dbReference>
<dbReference type="Proteomes" id="UP000018144">
    <property type="component" value="Unassembled WGS sequence"/>
</dbReference>
<reference evidence="5 6" key="1">
    <citation type="journal article" date="2013" name="PLoS Genet.">
        <title>The genome and development-dependent transcriptomes of Pyronema confluens: a window into fungal evolution.</title>
        <authorList>
            <person name="Traeger S."/>
            <person name="Altegoer F."/>
            <person name="Freitag M."/>
            <person name="Gabaldon T."/>
            <person name="Kempken F."/>
            <person name="Kumar A."/>
            <person name="Marcet-Houben M."/>
            <person name="Poggeler S."/>
            <person name="Stajich J.E."/>
            <person name="Nowrousian M."/>
        </authorList>
    </citation>
    <scope>NUCLEOTIDE SEQUENCE [LARGE SCALE GENOMIC DNA]</scope>
    <source>
        <strain evidence="6">CBS 100304</strain>
        <tissue evidence="5">Vegetative mycelium</tissue>
    </source>
</reference>
<feature type="compositionally biased region" description="Basic and acidic residues" evidence="4">
    <location>
        <begin position="14"/>
        <end position="23"/>
    </location>
</feature>
<sequence length="615" mass="65889">MELTRLTTYAPQPHTERGQSTKISVDKKGERIAYACGKSVFIRSIDEPSNCKQYTEHTANVTVARFSPSGFYIASGDVHGKVRVWDCSSEDMVLKSEITVIAGPIKDLAWDADSQRIIAVGNGQGGVFGRAVMFDSGNSVGTITGQSRCINSVSIRQQRPFRAALASDDTTVAFYNFAPAKLNTTLGGPEHHTNAVQGVAFSPDGAYFVSVGADKKIFLFDGKEGTKISSVENAHGGSILSVSWSPDSKRFVTSSAYDRTVKIWEVDVDTKTPTSIKTWTFDHQQVSVVWTPRADDFIISVSLNGDFNYLSPTSDTPLRVIQGHKSPIKTLSITGTQTSISGDFNGAIYSYDLSKGVATSIQGSGHGENKIITGLIKTPRSIFSIGWDDHLRTIIDGKFTAGIATDAQPIRACLMGSTTTLALLTTKELRVYTLAGPQPSVAASLKLDFAPTSLSASSNGEIAVTTGEGTPSIFIYSYSSGAITKKEQSLPISHSVGTALSYSPGGTHLAAGDGAGKIFIFTTNDYKKIATLTWNTARIEEISWNSRGSHIAVAGLDEQIVVYEASNAGHSKNARMAKAHQGGVNTVKWEHEGNNEATLVSAGADATVKRWKLKM</sequence>
<keyword evidence="2" id="KW-0677">Repeat</keyword>
<dbReference type="GO" id="GO:0030864">
    <property type="term" value="C:cortical actin cytoskeleton"/>
    <property type="evidence" value="ECO:0007669"/>
    <property type="project" value="TreeGrafter"/>
</dbReference>
<feature type="compositionally biased region" description="Polar residues" evidence="4">
    <location>
        <begin position="1"/>
        <end position="10"/>
    </location>
</feature>
<keyword evidence="6" id="KW-1185">Reference proteome</keyword>
<dbReference type="GO" id="GO:0051015">
    <property type="term" value="F:actin filament binding"/>
    <property type="evidence" value="ECO:0007669"/>
    <property type="project" value="TreeGrafter"/>
</dbReference>
<organism evidence="5 6">
    <name type="scientific">Pyronema omphalodes (strain CBS 100304)</name>
    <name type="common">Pyronema confluens</name>
    <dbReference type="NCBI Taxonomy" id="1076935"/>
    <lineage>
        <taxon>Eukaryota</taxon>
        <taxon>Fungi</taxon>
        <taxon>Dikarya</taxon>
        <taxon>Ascomycota</taxon>
        <taxon>Pezizomycotina</taxon>
        <taxon>Pezizomycetes</taxon>
        <taxon>Pezizales</taxon>
        <taxon>Pyronemataceae</taxon>
        <taxon>Pyronema</taxon>
    </lineage>
</organism>
<evidence type="ECO:0000256" key="1">
    <source>
        <dbReference type="ARBA" id="ARBA00022574"/>
    </source>
</evidence>
<gene>
    <name evidence="5" type="ORF">PCON_01329</name>
</gene>
<evidence type="ECO:0000256" key="2">
    <source>
        <dbReference type="ARBA" id="ARBA00022737"/>
    </source>
</evidence>
<dbReference type="Pfam" id="PF00400">
    <property type="entry name" value="WD40"/>
    <property type="match status" value="4"/>
</dbReference>
<dbReference type="FunFam" id="2.130.10.10:FF:000102">
    <property type="entry name" value="Actin-interacting protein 1"/>
    <property type="match status" value="1"/>
</dbReference>
<dbReference type="PANTHER" id="PTHR19856">
    <property type="entry name" value="WD-REPEATCONTAINING PROTEIN WDR1"/>
    <property type="match status" value="1"/>
</dbReference>
<feature type="repeat" description="WD" evidence="3">
    <location>
        <begin position="577"/>
        <end position="615"/>
    </location>
</feature>
<dbReference type="SMART" id="SM00320">
    <property type="entry name" value="WD40"/>
    <property type="match status" value="9"/>
</dbReference>
<dbReference type="GO" id="GO:0030042">
    <property type="term" value="P:actin filament depolymerization"/>
    <property type="evidence" value="ECO:0007669"/>
    <property type="project" value="TreeGrafter"/>
</dbReference>
<dbReference type="STRING" id="1076935.U4LPI2"/>
<dbReference type="Gene3D" id="2.130.10.10">
    <property type="entry name" value="YVTN repeat-like/Quinoprotein amine dehydrogenase"/>
    <property type="match status" value="2"/>
</dbReference>
<keyword evidence="1 3" id="KW-0853">WD repeat</keyword>
<dbReference type="SUPFAM" id="SSF50978">
    <property type="entry name" value="WD40 repeat-like"/>
    <property type="match status" value="2"/>
</dbReference>
<dbReference type="InterPro" id="IPR019775">
    <property type="entry name" value="WD40_repeat_CS"/>
</dbReference>
<evidence type="ECO:0000256" key="3">
    <source>
        <dbReference type="PROSITE-ProRule" id="PRU00221"/>
    </source>
</evidence>
<dbReference type="InterPro" id="IPR036322">
    <property type="entry name" value="WD40_repeat_dom_sf"/>
</dbReference>
<evidence type="ECO:0000256" key="4">
    <source>
        <dbReference type="SAM" id="MobiDB-lite"/>
    </source>
</evidence>
<accession>U4LPI2</accession>
<dbReference type="InterPro" id="IPR015943">
    <property type="entry name" value="WD40/YVTN_repeat-like_dom_sf"/>
</dbReference>
<evidence type="ECO:0000313" key="5">
    <source>
        <dbReference type="EMBL" id="CCX33487.1"/>
    </source>
</evidence>
<feature type="repeat" description="WD" evidence="3">
    <location>
        <begin position="189"/>
        <end position="230"/>
    </location>
</feature>
<feature type="repeat" description="WD" evidence="3">
    <location>
        <begin position="54"/>
        <end position="95"/>
    </location>
</feature>
<dbReference type="eggNOG" id="KOG0318">
    <property type="taxonomic scope" value="Eukaryota"/>
</dbReference>
<proteinExistence type="predicted"/>